<gene>
    <name evidence="3" type="ORF">J5Y05_06310</name>
</gene>
<name>A0A940XER7_9ACTN</name>
<dbReference type="SUPFAM" id="SSF53474">
    <property type="entry name" value="alpha/beta-Hydrolases"/>
    <property type="match status" value="1"/>
</dbReference>
<accession>A0A940XER7</accession>
<dbReference type="InterPro" id="IPR000073">
    <property type="entry name" value="AB_hydrolase_1"/>
</dbReference>
<reference evidence="3" key="1">
    <citation type="submission" date="2021-04" db="EMBL/GenBank/DDBJ databases">
        <title>Genome seq and assembly of Streptomyces sp. RG38.</title>
        <authorList>
            <person name="Chhetri G."/>
        </authorList>
    </citation>
    <scope>NUCLEOTIDE SEQUENCE</scope>
    <source>
        <strain evidence="3">RG38</strain>
    </source>
</reference>
<dbReference type="AlphaFoldDB" id="A0A940XER7"/>
<keyword evidence="1 3" id="KW-0378">Hydrolase</keyword>
<evidence type="ECO:0000256" key="1">
    <source>
        <dbReference type="ARBA" id="ARBA00022801"/>
    </source>
</evidence>
<comment type="caution">
    <text evidence="3">The sequence shown here is derived from an EMBL/GenBank/DDBJ whole genome shotgun (WGS) entry which is preliminary data.</text>
</comment>
<dbReference type="InterPro" id="IPR029058">
    <property type="entry name" value="AB_hydrolase_fold"/>
</dbReference>
<dbReference type="InterPro" id="IPR050266">
    <property type="entry name" value="AB_hydrolase_sf"/>
</dbReference>
<dbReference type="GO" id="GO:0016020">
    <property type="term" value="C:membrane"/>
    <property type="evidence" value="ECO:0007669"/>
    <property type="project" value="TreeGrafter"/>
</dbReference>
<sequence>MPTVPLNGIDLSYDDQGTGDPVVLVMGSGASRRLWHLHQVPALTAAGHRVVTLDNRGMPPNEKPAGGITLAAMAGDVLALIDHLRLPPCRLVGYSLGASVVAEVLLTRPEAVRQAVLLAGRARTDAFGRAITRAERALADSGLPLPPAHHAVHSALRYLSPTTLRDDQAVQDWLDLFQHAAQPAGPGLLAQLDLDDAGDRRAEYRTIRTPALCVGFRDDTAVPAAATRELADCLPGARYLELPDCGHYGHLERPAEVNAALLDFFAGSEA</sequence>
<evidence type="ECO:0000313" key="3">
    <source>
        <dbReference type="EMBL" id="MBQ0826117.1"/>
    </source>
</evidence>
<dbReference type="Gene3D" id="3.40.50.1820">
    <property type="entry name" value="alpha/beta hydrolase"/>
    <property type="match status" value="1"/>
</dbReference>
<feature type="domain" description="AB hydrolase-1" evidence="2">
    <location>
        <begin position="22"/>
        <end position="260"/>
    </location>
</feature>
<dbReference type="Pfam" id="PF12697">
    <property type="entry name" value="Abhydrolase_6"/>
    <property type="match status" value="1"/>
</dbReference>
<keyword evidence="4" id="KW-1185">Reference proteome</keyword>
<dbReference type="PANTHER" id="PTHR43798:SF31">
    <property type="entry name" value="AB HYDROLASE SUPERFAMILY PROTEIN YCLE"/>
    <property type="match status" value="1"/>
</dbReference>
<protein>
    <submittedName>
        <fullName evidence="3">Alpha/beta hydrolase</fullName>
    </submittedName>
</protein>
<dbReference type="RefSeq" id="WP_210868911.1">
    <property type="nucleotide sequence ID" value="NZ_JAGPNL010000001.1"/>
</dbReference>
<evidence type="ECO:0000259" key="2">
    <source>
        <dbReference type="Pfam" id="PF12697"/>
    </source>
</evidence>
<dbReference type="Proteomes" id="UP000677875">
    <property type="component" value="Unassembled WGS sequence"/>
</dbReference>
<proteinExistence type="predicted"/>
<dbReference type="GO" id="GO:0016787">
    <property type="term" value="F:hydrolase activity"/>
    <property type="evidence" value="ECO:0007669"/>
    <property type="project" value="UniProtKB-KW"/>
</dbReference>
<dbReference type="EMBL" id="JAGPNL010000001">
    <property type="protein sequence ID" value="MBQ0826117.1"/>
    <property type="molecule type" value="Genomic_DNA"/>
</dbReference>
<evidence type="ECO:0000313" key="4">
    <source>
        <dbReference type="Proteomes" id="UP000677875"/>
    </source>
</evidence>
<organism evidence="3 4">
    <name type="scientific">Streptomyces tagetis</name>
    <dbReference type="NCBI Taxonomy" id="2820809"/>
    <lineage>
        <taxon>Bacteria</taxon>
        <taxon>Bacillati</taxon>
        <taxon>Actinomycetota</taxon>
        <taxon>Actinomycetes</taxon>
        <taxon>Kitasatosporales</taxon>
        <taxon>Streptomycetaceae</taxon>
        <taxon>Streptomyces</taxon>
    </lineage>
</organism>
<dbReference type="PANTHER" id="PTHR43798">
    <property type="entry name" value="MONOACYLGLYCEROL LIPASE"/>
    <property type="match status" value="1"/>
</dbReference>